<sequence>MTLRNYRQDPRVSGFISARHVKETYADARHVPGVHRDECERSVWATTYVAAAAAPRYELTRARFFSSYLDRTGR</sequence>
<organism evidence="1 2">
    <name type="scientific">Sphagnum troendelagicum</name>
    <dbReference type="NCBI Taxonomy" id="128251"/>
    <lineage>
        <taxon>Eukaryota</taxon>
        <taxon>Viridiplantae</taxon>
        <taxon>Streptophyta</taxon>
        <taxon>Embryophyta</taxon>
        <taxon>Bryophyta</taxon>
        <taxon>Sphagnophytina</taxon>
        <taxon>Sphagnopsida</taxon>
        <taxon>Sphagnales</taxon>
        <taxon>Sphagnaceae</taxon>
        <taxon>Sphagnum</taxon>
    </lineage>
</organism>
<name>A0ABP0TSY2_9BRYO</name>
<keyword evidence="2" id="KW-1185">Reference proteome</keyword>
<proteinExistence type="predicted"/>
<evidence type="ECO:0000313" key="1">
    <source>
        <dbReference type="EMBL" id="CAK9203792.1"/>
    </source>
</evidence>
<accession>A0ABP0TSY2</accession>
<evidence type="ECO:0000313" key="2">
    <source>
        <dbReference type="Proteomes" id="UP001497512"/>
    </source>
</evidence>
<gene>
    <name evidence="1" type="ORF">CSSPTR1EN2_LOCUS7063</name>
</gene>
<protein>
    <submittedName>
        <fullName evidence="1">Uncharacterized protein</fullName>
    </submittedName>
</protein>
<dbReference type="Proteomes" id="UP001497512">
    <property type="component" value="Chromosome 14"/>
</dbReference>
<reference evidence="1" key="1">
    <citation type="submission" date="2024-02" db="EMBL/GenBank/DDBJ databases">
        <authorList>
            <consortium name="ELIXIR-Norway"/>
            <consortium name="Elixir Norway"/>
        </authorList>
    </citation>
    <scope>NUCLEOTIDE SEQUENCE</scope>
</reference>
<dbReference type="EMBL" id="OZ019906">
    <property type="protein sequence ID" value="CAK9203792.1"/>
    <property type="molecule type" value="Genomic_DNA"/>
</dbReference>